<evidence type="ECO:0000256" key="5">
    <source>
        <dbReference type="SAM" id="Phobius"/>
    </source>
</evidence>
<evidence type="ECO:0000313" key="8">
    <source>
        <dbReference type="Proteomes" id="UP000249522"/>
    </source>
</evidence>
<feature type="transmembrane region" description="Helical" evidence="5">
    <location>
        <begin position="295"/>
        <end position="313"/>
    </location>
</feature>
<evidence type="ECO:0000256" key="4">
    <source>
        <dbReference type="ARBA" id="ARBA00023136"/>
    </source>
</evidence>
<dbReference type="OrthoDB" id="9788252at2"/>
<dbReference type="PANTHER" id="PTHR43027:SF2">
    <property type="entry name" value="TRANSPORT PERMEASE PROTEIN"/>
    <property type="match status" value="1"/>
</dbReference>
<feature type="transmembrane region" description="Helical" evidence="5">
    <location>
        <begin position="21"/>
        <end position="41"/>
    </location>
</feature>
<keyword evidence="4 5" id="KW-0472">Membrane</keyword>
<keyword evidence="3 5" id="KW-1133">Transmembrane helix</keyword>
<dbReference type="GO" id="GO:0016020">
    <property type="term" value="C:membrane"/>
    <property type="evidence" value="ECO:0007669"/>
    <property type="project" value="UniProtKB-SubCell"/>
</dbReference>
<dbReference type="Gene3D" id="3.40.1710.10">
    <property type="entry name" value="abc type-2 transporter like domain"/>
    <property type="match status" value="1"/>
</dbReference>
<name>A0A2W1LS99_9BACL</name>
<dbReference type="InterPro" id="IPR047817">
    <property type="entry name" value="ABC2_TM_bact-type"/>
</dbReference>
<proteinExistence type="predicted"/>
<comment type="subcellular location">
    <subcellularLocation>
        <location evidence="1">Membrane</location>
        <topology evidence="1">Multi-pass membrane protein</topology>
    </subcellularLocation>
</comment>
<feature type="transmembrane region" description="Helical" evidence="5">
    <location>
        <begin position="349"/>
        <end position="371"/>
    </location>
</feature>
<protein>
    <submittedName>
        <fullName evidence="7">ABC transporter permease</fullName>
    </submittedName>
</protein>
<feature type="domain" description="ABC transmembrane type-2" evidence="6">
    <location>
        <begin position="148"/>
        <end position="374"/>
    </location>
</feature>
<reference evidence="7 8" key="1">
    <citation type="submission" date="2018-06" db="EMBL/GenBank/DDBJ databases">
        <title>Paenibacillus imtechensis sp. nov.</title>
        <authorList>
            <person name="Pinnaka A.K."/>
            <person name="Singh H."/>
            <person name="Kaur M."/>
        </authorList>
    </citation>
    <scope>NUCLEOTIDE SEQUENCE [LARGE SCALE GENOMIC DNA]</scope>
    <source>
        <strain evidence="7 8">SMB1</strain>
    </source>
</reference>
<dbReference type="PANTHER" id="PTHR43027">
    <property type="entry name" value="DOXORUBICIN RESISTANCE ABC TRANSPORTER PERMEASE PROTEIN DRRC-RELATED"/>
    <property type="match status" value="1"/>
</dbReference>
<dbReference type="InterPro" id="IPR013525">
    <property type="entry name" value="ABC2_TM"/>
</dbReference>
<dbReference type="GO" id="GO:0140359">
    <property type="term" value="F:ABC-type transporter activity"/>
    <property type="evidence" value="ECO:0007669"/>
    <property type="project" value="InterPro"/>
</dbReference>
<accession>A0A2W1LS99</accession>
<comment type="caution">
    <text evidence="7">The sequence shown here is derived from an EMBL/GenBank/DDBJ whole genome shotgun (WGS) entry which is preliminary data.</text>
</comment>
<dbReference type="Pfam" id="PF12698">
    <property type="entry name" value="ABC2_membrane_3"/>
    <property type="match status" value="1"/>
</dbReference>
<evidence type="ECO:0000256" key="2">
    <source>
        <dbReference type="ARBA" id="ARBA00022692"/>
    </source>
</evidence>
<feature type="transmembrane region" description="Helical" evidence="5">
    <location>
        <begin position="226"/>
        <end position="255"/>
    </location>
</feature>
<dbReference type="RefSeq" id="WP_111147932.1">
    <property type="nucleotide sequence ID" value="NZ_QKRB01000051.1"/>
</dbReference>
<dbReference type="InterPro" id="IPR052902">
    <property type="entry name" value="ABC-2_transporter"/>
</dbReference>
<keyword evidence="8" id="KW-1185">Reference proteome</keyword>
<evidence type="ECO:0000256" key="1">
    <source>
        <dbReference type="ARBA" id="ARBA00004141"/>
    </source>
</evidence>
<feature type="transmembrane region" description="Helical" evidence="5">
    <location>
        <begin position="182"/>
        <end position="205"/>
    </location>
</feature>
<feature type="transmembrane region" description="Helical" evidence="5">
    <location>
        <begin position="261"/>
        <end position="283"/>
    </location>
</feature>
<dbReference type="EMBL" id="QKRB01000051">
    <property type="protein sequence ID" value="PZD94711.1"/>
    <property type="molecule type" value="Genomic_DNA"/>
</dbReference>
<evidence type="ECO:0000313" key="7">
    <source>
        <dbReference type="EMBL" id="PZD94711.1"/>
    </source>
</evidence>
<gene>
    <name evidence="7" type="ORF">DNH61_17325</name>
</gene>
<dbReference type="AlphaFoldDB" id="A0A2W1LS99"/>
<keyword evidence="2 5" id="KW-0812">Transmembrane</keyword>
<evidence type="ECO:0000259" key="6">
    <source>
        <dbReference type="PROSITE" id="PS51012"/>
    </source>
</evidence>
<dbReference type="PROSITE" id="PS51012">
    <property type="entry name" value="ABC_TM2"/>
    <property type="match status" value="1"/>
</dbReference>
<evidence type="ECO:0000256" key="3">
    <source>
        <dbReference type="ARBA" id="ARBA00022989"/>
    </source>
</evidence>
<organism evidence="7 8">
    <name type="scientific">Paenibacillus sambharensis</name>
    <dbReference type="NCBI Taxonomy" id="1803190"/>
    <lineage>
        <taxon>Bacteria</taxon>
        <taxon>Bacillati</taxon>
        <taxon>Bacillota</taxon>
        <taxon>Bacilli</taxon>
        <taxon>Bacillales</taxon>
        <taxon>Paenibacillaceae</taxon>
        <taxon>Paenibacillus</taxon>
    </lineage>
</organism>
<sequence length="374" mass="40056">MKPYIQLTLAQLRLFGRNRQVLFWTLFFPVVFIFMLGTFMGNGSGGAVEGYWIDEDGSERSAQVLAALEEQKAVLKLEQAKDREAALEELRHGTKQVLIIIPAGFGDTVEAAVTGQHSGVSDSPAGSLTVYYDQTQASKSMSALNAAAQAADEVSKAVVEYSPVVAVEPVGVQSLNLTFLDFIVPGIVAMMIMSNNLNGVAGQIASWRERGILRRMQSTPLRPSTFIAAQITARLLMNGSQALIVLLLGIFVFGAQMNGSWLLLLGFVLLGTLAFMAIGFIIAGLARTPESAGPIAGFVSFPLLFLGGIFFPVSDMPAFMQPIVKAIPITHLSTGLRQVMNVGAGIGEVWVEALVLGGWLAAAFIAASLVFKWE</sequence>
<dbReference type="Proteomes" id="UP000249522">
    <property type="component" value="Unassembled WGS sequence"/>
</dbReference>